<dbReference type="InterPro" id="IPR002921">
    <property type="entry name" value="Fungal_lipase-type"/>
</dbReference>
<gene>
    <name evidence="2" type="ORF">ECRASSUSDP1_LOCUS18033</name>
</gene>
<accession>A0AAD1XPG6</accession>
<dbReference type="PANTHER" id="PTHR45908:SF19">
    <property type="entry name" value="FUNGAL LIPASE-LIKE DOMAIN-CONTAINING PROTEIN"/>
    <property type="match status" value="1"/>
</dbReference>
<protein>
    <recommendedName>
        <fullName evidence="1">Fungal lipase-type domain-containing protein</fullName>
    </recommendedName>
</protein>
<dbReference type="Proteomes" id="UP001295684">
    <property type="component" value="Unassembled WGS sequence"/>
</dbReference>
<organism evidence="2 3">
    <name type="scientific">Euplotes crassus</name>
    <dbReference type="NCBI Taxonomy" id="5936"/>
    <lineage>
        <taxon>Eukaryota</taxon>
        <taxon>Sar</taxon>
        <taxon>Alveolata</taxon>
        <taxon>Ciliophora</taxon>
        <taxon>Intramacronucleata</taxon>
        <taxon>Spirotrichea</taxon>
        <taxon>Hypotrichia</taxon>
        <taxon>Euplotida</taxon>
        <taxon>Euplotidae</taxon>
        <taxon>Moneuplotes</taxon>
    </lineage>
</organism>
<dbReference type="CDD" id="cd00519">
    <property type="entry name" value="Lipase_3"/>
    <property type="match status" value="1"/>
</dbReference>
<dbReference type="Pfam" id="PF01764">
    <property type="entry name" value="Lipase_3"/>
    <property type="match status" value="1"/>
</dbReference>
<evidence type="ECO:0000259" key="1">
    <source>
        <dbReference type="Pfam" id="PF01764"/>
    </source>
</evidence>
<reference evidence="2" key="1">
    <citation type="submission" date="2023-07" db="EMBL/GenBank/DDBJ databases">
        <authorList>
            <consortium name="AG Swart"/>
            <person name="Singh M."/>
            <person name="Singh A."/>
            <person name="Seah K."/>
            <person name="Emmerich C."/>
        </authorList>
    </citation>
    <scope>NUCLEOTIDE SEQUENCE</scope>
    <source>
        <strain evidence="2">DP1</strain>
    </source>
</reference>
<dbReference type="InterPro" id="IPR029058">
    <property type="entry name" value="AB_hydrolase_fold"/>
</dbReference>
<feature type="domain" description="Fungal lipase-type" evidence="1">
    <location>
        <begin position="79"/>
        <end position="219"/>
    </location>
</feature>
<dbReference type="AlphaFoldDB" id="A0AAD1XPG6"/>
<name>A0AAD1XPG6_EUPCR</name>
<sequence length="295" mass="33712">MLLAVLIKAEYNEQFAKEVFYVTAMSNCEASKIPTGDCGQATKLTNELGMKLIYSQGNGRDVNKITKVIMRKDQDKMLYVAFSGTKNIGQLAQEILQSYGIEYDIHPEVKDAQVMKYFYSKYVEDFRDDFLEEIKKALKLNPGYDVVFTGHSLGGAMAVQALADFMLLGLGEGRKVYGYTFGQPRVGNHQFMDSFIDKVEGFYRVVHNKDLVAHIPPCVIDLSWNCRKDGWLSFYPYHSSQEIWYNDEWADFKRCDEKEGEDSECSNSQFNNSVEDHLNYFNINIGKFLASVISP</sequence>
<comment type="caution">
    <text evidence="2">The sequence shown here is derived from an EMBL/GenBank/DDBJ whole genome shotgun (WGS) entry which is preliminary data.</text>
</comment>
<dbReference type="Gene3D" id="3.40.50.1820">
    <property type="entry name" value="alpha/beta hydrolase"/>
    <property type="match status" value="1"/>
</dbReference>
<dbReference type="SUPFAM" id="SSF53474">
    <property type="entry name" value="alpha/beta-Hydrolases"/>
    <property type="match status" value="1"/>
</dbReference>
<dbReference type="PANTHER" id="PTHR45908">
    <property type="entry name" value="PROTEIN CBG11750-RELATED"/>
    <property type="match status" value="1"/>
</dbReference>
<dbReference type="EMBL" id="CAMPGE010018224">
    <property type="protein sequence ID" value="CAI2376663.1"/>
    <property type="molecule type" value="Genomic_DNA"/>
</dbReference>
<evidence type="ECO:0000313" key="3">
    <source>
        <dbReference type="Proteomes" id="UP001295684"/>
    </source>
</evidence>
<dbReference type="GO" id="GO:0006629">
    <property type="term" value="P:lipid metabolic process"/>
    <property type="evidence" value="ECO:0007669"/>
    <property type="project" value="InterPro"/>
</dbReference>
<evidence type="ECO:0000313" key="2">
    <source>
        <dbReference type="EMBL" id="CAI2376663.1"/>
    </source>
</evidence>
<keyword evidence="3" id="KW-1185">Reference proteome</keyword>
<proteinExistence type="predicted"/>